<name>A0AAD4N8A6_9BILA</name>
<protein>
    <submittedName>
        <fullName evidence="1">Uncharacterized protein</fullName>
    </submittedName>
</protein>
<keyword evidence="2" id="KW-1185">Reference proteome</keyword>
<proteinExistence type="predicted"/>
<dbReference type="AlphaFoldDB" id="A0AAD4N8A6"/>
<gene>
    <name evidence="1" type="ORF">DdX_04449</name>
</gene>
<evidence type="ECO:0000313" key="1">
    <source>
        <dbReference type="EMBL" id="KAI1722143.1"/>
    </source>
</evidence>
<organism evidence="1 2">
    <name type="scientific">Ditylenchus destructor</name>
    <dbReference type="NCBI Taxonomy" id="166010"/>
    <lineage>
        <taxon>Eukaryota</taxon>
        <taxon>Metazoa</taxon>
        <taxon>Ecdysozoa</taxon>
        <taxon>Nematoda</taxon>
        <taxon>Chromadorea</taxon>
        <taxon>Rhabditida</taxon>
        <taxon>Tylenchina</taxon>
        <taxon>Tylenchomorpha</taxon>
        <taxon>Sphaerularioidea</taxon>
        <taxon>Anguinidae</taxon>
        <taxon>Anguininae</taxon>
        <taxon>Ditylenchus</taxon>
    </lineage>
</organism>
<dbReference type="Proteomes" id="UP001201812">
    <property type="component" value="Unassembled WGS sequence"/>
</dbReference>
<comment type="caution">
    <text evidence="1">The sequence shown here is derived from an EMBL/GenBank/DDBJ whole genome shotgun (WGS) entry which is preliminary data.</text>
</comment>
<sequence>MNQSSPFIPFGIFYDTLSFFERQELCLLCIVNRRQKNVIERKFATVPYLLFSRLLYMEESCVWAPKAFNHIKTMPEDMISQLKKAAFVRFKSTEFDFNVRLSPLDILAMNHLWENNDLCISYNRKSPYAKFVWSEQHTWLLAKAKHLTVYFGEGLITHLHELLSGRCIRLVISDHQASTIPKLASNEIIRYLFHPVQSSKSSREAKHVNICTKCPFDEEQGRHFLEAIKQKFMDALVAIDFSFRWHIEQEGFEYWGFTLNNERIQRKLNFESYARNFHIQTKVYEK</sequence>
<accession>A0AAD4N8A6</accession>
<dbReference type="EMBL" id="JAKKPZ010000004">
    <property type="protein sequence ID" value="KAI1722143.1"/>
    <property type="molecule type" value="Genomic_DNA"/>
</dbReference>
<reference evidence="1" key="1">
    <citation type="submission" date="2022-01" db="EMBL/GenBank/DDBJ databases">
        <title>Genome Sequence Resource for Two Populations of Ditylenchus destructor, the Migratory Endoparasitic Phytonematode.</title>
        <authorList>
            <person name="Zhang H."/>
            <person name="Lin R."/>
            <person name="Xie B."/>
        </authorList>
    </citation>
    <scope>NUCLEOTIDE SEQUENCE</scope>
    <source>
        <strain evidence="1">BazhouSP</strain>
    </source>
</reference>
<evidence type="ECO:0000313" key="2">
    <source>
        <dbReference type="Proteomes" id="UP001201812"/>
    </source>
</evidence>